<gene>
    <name evidence="3" type="ORF">EOW66_00625</name>
</gene>
<evidence type="ECO:0000313" key="4">
    <source>
        <dbReference type="Proteomes" id="UP000288071"/>
    </source>
</evidence>
<dbReference type="Gene3D" id="3.30.1370.60">
    <property type="entry name" value="Hypothetical oxidoreductase yiak, domain 2"/>
    <property type="match status" value="1"/>
</dbReference>
<keyword evidence="2" id="KW-0560">Oxidoreductase</keyword>
<reference evidence="3" key="2">
    <citation type="submission" date="2019-01" db="EMBL/GenBank/DDBJ databases">
        <authorList>
            <person name="Li Y."/>
        </authorList>
    </citation>
    <scope>NUCLEOTIDE SEQUENCE [LARGE SCALE GENOMIC DNA]</scope>
    <source>
        <strain evidence="3">CGMCC 1.12963</strain>
    </source>
</reference>
<reference evidence="3" key="1">
    <citation type="submission" date="2019-01" db="EMBL/GenBank/DDBJ databases">
        <title>Sinorhodobacter populi sp. nov. isolated from the symptomatic bark tissue of Populus euramericana canker.</title>
        <authorList>
            <person name="Xu G."/>
        </authorList>
    </citation>
    <scope>NUCLEOTIDE SEQUENCE [LARGE SCALE GENOMIC DNA]</scope>
    <source>
        <strain evidence="3">CGMCC 1.12963</strain>
    </source>
</reference>
<keyword evidence="4" id="KW-1185">Reference proteome</keyword>
<dbReference type="Pfam" id="PF02615">
    <property type="entry name" value="Ldh_2"/>
    <property type="match status" value="1"/>
</dbReference>
<evidence type="ECO:0000313" key="3">
    <source>
        <dbReference type="EMBL" id="RWR54606.1"/>
    </source>
</evidence>
<dbReference type="Gene3D" id="1.10.1530.10">
    <property type="match status" value="1"/>
</dbReference>
<dbReference type="InterPro" id="IPR043143">
    <property type="entry name" value="Mal/L-sulf/L-lact_DH-like_NADP"/>
</dbReference>
<dbReference type="InterPro" id="IPR036111">
    <property type="entry name" value="Mal/L-sulfo/L-lacto_DH-like_sf"/>
</dbReference>
<dbReference type="GO" id="GO:0016491">
    <property type="term" value="F:oxidoreductase activity"/>
    <property type="evidence" value="ECO:0007669"/>
    <property type="project" value="UniProtKB-KW"/>
</dbReference>
<organism evidence="3 4">
    <name type="scientific">Paenirhodobacter huangdaonensis</name>
    <dbReference type="NCBI Taxonomy" id="2501515"/>
    <lineage>
        <taxon>Bacteria</taxon>
        <taxon>Pseudomonadati</taxon>
        <taxon>Pseudomonadota</taxon>
        <taxon>Alphaproteobacteria</taxon>
        <taxon>Rhodobacterales</taxon>
        <taxon>Rhodobacter group</taxon>
        <taxon>Paenirhodobacter</taxon>
    </lineage>
</organism>
<dbReference type="SUPFAM" id="SSF89733">
    <property type="entry name" value="L-sulfolactate dehydrogenase-like"/>
    <property type="match status" value="1"/>
</dbReference>
<evidence type="ECO:0000256" key="1">
    <source>
        <dbReference type="ARBA" id="ARBA00006056"/>
    </source>
</evidence>
<name>A0A3S3LQH9_9RHOB</name>
<dbReference type="Proteomes" id="UP000288071">
    <property type="component" value="Unassembled WGS sequence"/>
</dbReference>
<evidence type="ECO:0000256" key="2">
    <source>
        <dbReference type="ARBA" id="ARBA00023002"/>
    </source>
</evidence>
<protein>
    <submittedName>
        <fullName evidence="3">Oxidoreductase</fullName>
    </submittedName>
</protein>
<dbReference type="InterPro" id="IPR043144">
    <property type="entry name" value="Mal/L-sulf/L-lact_DH-like_ah"/>
</dbReference>
<dbReference type="PANTHER" id="PTHR11091:SF0">
    <property type="entry name" value="MALATE DEHYDROGENASE"/>
    <property type="match status" value="1"/>
</dbReference>
<dbReference type="EMBL" id="SAVA01000001">
    <property type="protein sequence ID" value="RWR54606.1"/>
    <property type="molecule type" value="Genomic_DNA"/>
</dbReference>
<proteinExistence type="inferred from homology"/>
<dbReference type="RefSeq" id="WP_128154065.1">
    <property type="nucleotide sequence ID" value="NZ_JBHSOM010000007.1"/>
</dbReference>
<dbReference type="AlphaFoldDB" id="A0A3S3LQH9"/>
<comment type="caution">
    <text evidence="3">The sequence shown here is derived from an EMBL/GenBank/DDBJ whole genome shotgun (WGS) entry which is preliminary data.</text>
</comment>
<dbReference type="PANTHER" id="PTHR11091">
    <property type="entry name" value="OXIDOREDUCTASE-RELATED"/>
    <property type="match status" value="1"/>
</dbReference>
<sequence length="346" mass="36198">MTDPTLISFEALLARVQGILERCGVRPESAAAVAQVIVAGERDACKSHGIYRLEGCLRVLAAGKVDPQAVPQIHDAGRAVIEVDAGGGFSNPAFYAAKDLLAARAKEMGLAALVIRDCLHFSALWHDVEALAADGLAALSMCPSYAFVAPAGGREPLLGTNPIAFGWPRAGATPYVFDFATSVAARGEIELHRRAGTPIPEGWAVDREGKPTTDPEAALDGAMLTFGAHKGSAISTMVELLSGAMLGEFMSREALDFMGGSAALLPRHGALVLALDPQVFAARSGRDPIAEGEKLLTAIGAQGARLPSERRFAARAKALRDGIPLSAAELAQLERFERLGLAALDA</sequence>
<dbReference type="InterPro" id="IPR003767">
    <property type="entry name" value="Malate/L-lactate_DH-like"/>
</dbReference>
<comment type="similarity">
    <text evidence="1">Belongs to the LDH2/MDH2 oxidoreductase family.</text>
</comment>
<accession>A0A3S3LQH9</accession>